<accession>A0A9J6D405</accession>
<gene>
    <name evidence="1" type="ORF">HPB51_004171</name>
</gene>
<reference evidence="1" key="1">
    <citation type="journal article" date="2020" name="Cell">
        <title>Large-Scale Comparative Analyses of Tick Genomes Elucidate Their Genetic Diversity and Vector Capacities.</title>
        <authorList>
            <consortium name="Tick Genome and Microbiome Consortium (TIGMIC)"/>
            <person name="Jia N."/>
            <person name="Wang J."/>
            <person name="Shi W."/>
            <person name="Du L."/>
            <person name="Sun Y."/>
            <person name="Zhan W."/>
            <person name="Jiang J.F."/>
            <person name="Wang Q."/>
            <person name="Zhang B."/>
            <person name="Ji P."/>
            <person name="Bell-Sakyi L."/>
            <person name="Cui X.M."/>
            <person name="Yuan T.T."/>
            <person name="Jiang B.G."/>
            <person name="Yang W.F."/>
            <person name="Lam T.T."/>
            <person name="Chang Q.C."/>
            <person name="Ding S.J."/>
            <person name="Wang X.J."/>
            <person name="Zhu J.G."/>
            <person name="Ruan X.D."/>
            <person name="Zhao L."/>
            <person name="Wei J.T."/>
            <person name="Ye R.Z."/>
            <person name="Que T.C."/>
            <person name="Du C.H."/>
            <person name="Zhou Y.H."/>
            <person name="Cheng J.X."/>
            <person name="Dai P.F."/>
            <person name="Guo W.B."/>
            <person name="Han X.H."/>
            <person name="Huang E.J."/>
            <person name="Li L.F."/>
            <person name="Wei W."/>
            <person name="Gao Y.C."/>
            <person name="Liu J.Z."/>
            <person name="Shao H.Z."/>
            <person name="Wang X."/>
            <person name="Wang C.C."/>
            <person name="Yang T.C."/>
            <person name="Huo Q.B."/>
            <person name="Li W."/>
            <person name="Chen H.Y."/>
            <person name="Chen S.E."/>
            <person name="Zhou L.G."/>
            <person name="Ni X.B."/>
            <person name="Tian J.H."/>
            <person name="Sheng Y."/>
            <person name="Liu T."/>
            <person name="Pan Y.S."/>
            <person name="Xia L.Y."/>
            <person name="Li J."/>
            <person name="Zhao F."/>
            <person name="Cao W.C."/>
        </authorList>
    </citation>
    <scope>NUCLEOTIDE SEQUENCE</scope>
    <source>
        <strain evidence="1">Rmic-2018</strain>
    </source>
</reference>
<protein>
    <submittedName>
        <fullName evidence="1">Uncharacterized protein</fullName>
    </submittedName>
</protein>
<organism evidence="1 2">
    <name type="scientific">Rhipicephalus microplus</name>
    <name type="common">Cattle tick</name>
    <name type="synonym">Boophilus microplus</name>
    <dbReference type="NCBI Taxonomy" id="6941"/>
    <lineage>
        <taxon>Eukaryota</taxon>
        <taxon>Metazoa</taxon>
        <taxon>Ecdysozoa</taxon>
        <taxon>Arthropoda</taxon>
        <taxon>Chelicerata</taxon>
        <taxon>Arachnida</taxon>
        <taxon>Acari</taxon>
        <taxon>Parasitiformes</taxon>
        <taxon>Ixodida</taxon>
        <taxon>Ixodoidea</taxon>
        <taxon>Ixodidae</taxon>
        <taxon>Rhipicephalinae</taxon>
        <taxon>Rhipicephalus</taxon>
        <taxon>Boophilus</taxon>
    </lineage>
</organism>
<name>A0A9J6D405_RHIMP</name>
<evidence type="ECO:0000313" key="1">
    <source>
        <dbReference type="EMBL" id="KAH8008781.1"/>
    </source>
</evidence>
<evidence type="ECO:0000313" key="2">
    <source>
        <dbReference type="Proteomes" id="UP000821866"/>
    </source>
</evidence>
<dbReference type="VEuPathDB" id="VectorBase:LOC119178633"/>
<comment type="caution">
    <text evidence="1">The sequence shown here is derived from an EMBL/GenBank/DDBJ whole genome shotgun (WGS) entry which is preliminary data.</text>
</comment>
<keyword evidence="2" id="KW-1185">Reference proteome</keyword>
<dbReference type="EMBL" id="JABSTU010000011">
    <property type="protein sequence ID" value="KAH8008781.1"/>
    <property type="molecule type" value="Genomic_DNA"/>
</dbReference>
<reference evidence="1" key="2">
    <citation type="submission" date="2021-09" db="EMBL/GenBank/DDBJ databases">
        <authorList>
            <person name="Jia N."/>
            <person name="Wang J."/>
            <person name="Shi W."/>
            <person name="Du L."/>
            <person name="Sun Y."/>
            <person name="Zhan W."/>
            <person name="Jiang J."/>
            <person name="Wang Q."/>
            <person name="Zhang B."/>
            <person name="Ji P."/>
            <person name="Sakyi L.B."/>
            <person name="Cui X."/>
            <person name="Yuan T."/>
            <person name="Jiang B."/>
            <person name="Yang W."/>
            <person name="Lam T.T.-Y."/>
            <person name="Chang Q."/>
            <person name="Ding S."/>
            <person name="Wang X."/>
            <person name="Zhu J."/>
            <person name="Ruan X."/>
            <person name="Zhao L."/>
            <person name="Wei J."/>
            <person name="Que T."/>
            <person name="Du C."/>
            <person name="Cheng J."/>
            <person name="Dai P."/>
            <person name="Han X."/>
            <person name="Huang E."/>
            <person name="Gao Y."/>
            <person name="Liu J."/>
            <person name="Shao H."/>
            <person name="Ye R."/>
            <person name="Li L."/>
            <person name="Wei W."/>
            <person name="Wang X."/>
            <person name="Wang C."/>
            <person name="Huo Q."/>
            <person name="Li W."/>
            <person name="Guo W."/>
            <person name="Chen H."/>
            <person name="Chen S."/>
            <person name="Zhou L."/>
            <person name="Zhou L."/>
            <person name="Ni X."/>
            <person name="Tian J."/>
            <person name="Zhou Y."/>
            <person name="Sheng Y."/>
            <person name="Liu T."/>
            <person name="Pan Y."/>
            <person name="Xia L."/>
            <person name="Li J."/>
            <person name="Zhao F."/>
            <person name="Cao W."/>
        </authorList>
    </citation>
    <scope>NUCLEOTIDE SEQUENCE</scope>
    <source>
        <strain evidence="1">Rmic-2018</strain>
        <tissue evidence="1">Larvae</tissue>
    </source>
</reference>
<sequence>MTNRDGSCNESDTLFDIGLVKALSRPSFDAFPLPYIRRTFRKAIDFEVSLSQGKLYGLASLRLFSHSYINATENGITASFGIDGGPLEVTYTGTIRSVLLHSQVLLSVHIPRIELFIKAHE</sequence>
<proteinExistence type="predicted"/>
<dbReference type="AlphaFoldDB" id="A0A9J6D405"/>
<dbReference type="Proteomes" id="UP000821866">
    <property type="component" value="Chromosome 9"/>
</dbReference>